<keyword evidence="2" id="KW-0560">Oxidoreductase</keyword>
<dbReference type="Proteomes" id="UP000239203">
    <property type="component" value="Unassembled WGS sequence"/>
</dbReference>
<keyword evidence="3" id="KW-0408">Iron</keyword>
<evidence type="ECO:0000256" key="1">
    <source>
        <dbReference type="ARBA" id="ARBA00001954"/>
    </source>
</evidence>
<dbReference type="PANTHER" id="PTHR10696">
    <property type="entry name" value="GAMMA-BUTYROBETAINE HYDROXYLASE-RELATED"/>
    <property type="match status" value="1"/>
</dbReference>
<dbReference type="EMBL" id="PTIX01000008">
    <property type="protein sequence ID" value="PPK67171.1"/>
    <property type="molecule type" value="Genomic_DNA"/>
</dbReference>
<dbReference type="InterPro" id="IPR003819">
    <property type="entry name" value="TauD/TfdA-like"/>
</dbReference>
<gene>
    <name evidence="6" type="ORF">CLV40_108168</name>
</gene>
<keyword evidence="6" id="KW-0223">Dioxygenase</keyword>
<evidence type="ECO:0000313" key="6">
    <source>
        <dbReference type="EMBL" id="PPK67171.1"/>
    </source>
</evidence>
<evidence type="ECO:0000259" key="5">
    <source>
        <dbReference type="Pfam" id="PF02668"/>
    </source>
</evidence>
<dbReference type="Pfam" id="PF02668">
    <property type="entry name" value="TauD"/>
    <property type="match status" value="1"/>
</dbReference>
<dbReference type="InterPro" id="IPR042098">
    <property type="entry name" value="TauD-like_sf"/>
</dbReference>
<protein>
    <submittedName>
        <fullName evidence="6">Alpha-ketoglutarate-dependent taurine dioxygenase</fullName>
    </submittedName>
</protein>
<evidence type="ECO:0000256" key="3">
    <source>
        <dbReference type="ARBA" id="ARBA00023004"/>
    </source>
</evidence>
<feature type="domain" description="TauD/TfdA-like" evidence="5">
    <location>
        <begin position="50"/>
        <end position="294"/>
    </location>
</feature>
<dbReference type="OrthoDB" id="5491415at2"/>
<comment type="caution">
    <text evidence="6">The sequence shown here is derived from an EMBL/GenBank/DDBJ whole genome shotgun (WGS) entry which is preliminary data.</text>
</comment>
<proteinExistence type="predicted"/>
<evidence type="ECO:0000313" key="7">
    <source>
        <dbReference type="Proteomes" id="UP000239203"/>
    </source>
</evidence>
<dbReference type="SUPFAM" id="SSF51197">
    <property type="entry name" value="Clavaminate synthase-like"/>
    <property type="match status" value="1"/>
</dbReference>
<dbReference type="RefSeq" id="WP_104479919.1">
    <property type="nucleotide sequence ID" value="NZ_CP154825.1"/>
</dbReference>
<keyword evidence="7" id="KW-1185">Reference proteome</keyword>
<sequence>MTEKTDVDGALDAAHVDGFDVCRVEVPDVVGAALTDDREPDQGLAEAARESLSRLVREHVDDGTGLLVLTGLPAEPEPAERALNRLSALLGESLPQNLEGLIVKHVRDRGTAIGEGARARYSDSRFGGNLHTDGVERPLPAPELFTLYCVRQSVRGGALQLVHVREIVRELSARPDVLRVLREPFHFDRRGDQQPGEPPTVAKPILFEQRGRQGIAYLRSYIELGHAHSGSPALSAEQAAALDALDEVVGGLASSMVGKLREGELAIFDNLSLLHGRTEFQDDPTRARLLLRTWIRVSA</sequence>
<dbReference type="GO" id="GO:0017000">
    <property type="term" value="P:antibiotic biosynthetic process"/>
    <property type="evidence" value="ECO:0007669"/>
    <property type="project" value="UniProtKB-KW"/>
</dbReference>
<dbReference type="Gene3D" id="3.60.130.10">
    <property type="entry name" value="Clavaminate synthase-like"/>
    <property type="match status" value="1"/>
</dbReference>
<dbReference type="GO" id="GO:0051213">
    <property type="term" value="F:dioxygenase activity"/>
    <property type="evidence" value="ECO:0007669"/>
    <property type="project" value="UniProtKB-KW"/>
</dbReference>
<dbReference type="InterPro" id="IPR050411">
    <property type="entry name" value="AlphaKG_dependent_hydroxylases"/>
</dbReference>
<dbReference type="AlphaFoldDB" id="A0A2S6GPX0"/>
<organism evidence="6 7">
    <name type="scientific">Actinokineospora auranticolor</name>
    <dbReference type="NCBI Taxonomy" id="155976"/>
    <lineage>
        <taxon>Bacteria</taxon>
        <taxon>Bacillati</taxon>
        <taxon>Actinomycetota</taxon>
        <taxon>Actinomycetes</taxon>
        <taxon>Pseudonocardiales</taxon>
        <taxon>Pseudonocardiaceae</taxon>
        <taxon>Actinokineospora</taxon>
    </lineage>
</organism>
<evidence type="ECO:0000256" key="2">
    <source>
        <dbReference type="ARBA" id="ARBA00023002"/>
    </source>
</evidence>
<reference evidence="6 7" key="1">
    <citation type="submission" date="2018-02" db="EMBL/GenBank/DDBJ databases">
        <title>Genomic Encyclopedia of Archaeal and Bacterial Type Strains, Phase II (KMG-II): from individual species to whole genera.</title>
        <authorList>
            <person name="Goeker M."/>
        </authorList>
    </citation>
    <scope>NUCLEOTIDE SEQUENCE [LARGE SCALE GENOMIC DNA]</scope>
    <source>
        <strain evidence="6 7">YU 961-1</strain>
    </source>
</reference>
<name>A0A2S6GPX0_9PSEU</name>
<accession>A0A2S6GPX0</accession>
<keyword evidence="4" id="KW-0045">Antibiotic biosynthesis</keyword>
<comment type="cofactor">
    <cofactor evidence="1">
        <name>Fe(2+)</name>
        <dbReference type="ChEBI" id="CHEBI:29033"/>
    </cofactor>
</comment>
<dbReference type="PANTHER" id="PTHR10696:SF56">
    <property type="entry name" value="TAUD_TFDA-LIKE DOMAIN-CONTAINING PROTEIN"/>
    <property type="match status" value="1"/>
</dbReference>
<evidence type="ECO:0000256" key="4">
    <source>
        <dbReference type="ARBA" id="ARBA00023194"/>
    </source>
</evidence>